<dbReference type="Pfam" id="PF05879">
    <property type="entry name" value="RHD3_GTPase"/>
    <property type="match status" value="1"/>
</dbReference>
<reference evidence="2 3" key="1">
    <citation type="submission" date="2016-11" db="EMBL/GenBank/DDBJ databases">
        <title>The macronuclear genome of Stentor coeruleus: a giant cell with tiny introns.</title>
        <authorList>
            <person name="Slabodnick M."/>
            <person name="Ruby J.G."/>
            <person name="Reiff S.B."/>
            <person name="Swart E.C."/>
            <person name="Gosai S."/>
            <person name="Prabakaran S."/>
            <person name="Witkowska E."/>
            <person name="Larue G.E."/>
            <person name="Fisher S."/>
            <person name="Freeman R.M."/>
            <person name="Gunawardena J."/>
            <person name="Chu W."/>
            <person name="Stover N.A."/>
            <person name="Gregory B.D."/>
            <person name="Nowacki M."/>
            <person name="Derisi J."/>
            <person name="Roy S.W."/>
            <person name="Marshall W.F."/>
            <person name="Sood P."/>
        </authorList>
    </citation>
    <scope>NUCLEOTIDE SEQUENCE [LARGE SCALE GENOMIC DNA]</scope>
    <source>
        <strain evidence="2">WM001</strain>
    </source>
</reference>
<dbReference type="PANTHER" id="PTHR22796">
    <property type="entry name" value="URG4-RELATED"/>
    <property type="match status" value="1"/>
</dbReference>
<dbReference type="InterPro" id="IPR013087">
    <property type="entry name" value="Znf_C2H2_type"/>
</dbReference>
<feature type="domain" description="C2H2-type" evidence="1">
    <location>
        <begin position="962"/>
        <end position="983"/>
    </location>
</feature>
<dbReference type="Gene3D" id="3.40.50.300">
    <property type="entry name" value="P-loop containing nucleotide triphosphate hydrolases"/>
    <property type="match status" value="1"/>
</dbReference>
<accession>A0A1R2AMV6</accession>
<dbReference type="InterPro" id="IPR027417">
    <property type="entry name" value="P-loop_NTPase"/>
</dbReference>
<protein>
    <recommendedName>
        <fullName evidence="1">C2H2-type domain-containing protein</fullName>
    </recommendedName>
</protein>
<proteinExistence type="predicted"/>
<dbReference type="OrthoDB" id="10045389at2759"/>
<dbReference type="Proteomes" id="UP000187209">
    <property type="component" value="Unassembled WGS sequence"/>
</dbReference>
<sequence length="1385" mass="159774">MDFDALIAWGSTFEKCFIVMNTMRKVMIVSFDINFAKIGVEEIMIFDEEISHIEKAYFLSKANRLFILTSDKQLFNINIFTINSQAKITQEINKNNSSIIIKINPPENEKFEDVFVTNDEKIYITKSGDFIEIYNMKNIRLNTIPLNPEIVGIKVVSYNDVVVIVMKKSEKLSFAVFKTVEFNDDSDDEVDEVDIEVNERGNPTIDAWYLGLQKYGSSKDYLRLLKGDRKLCVLCKNNKFEEEIKKYLKQCSSIIKNFPYLKNYKNSDIISLWKKNYFFTELSCRVPVHVAIIDKGNLIPLQNGENKFDIFIEENPKNKDYLLNFIEFIKFSHLEIILPKITSPIIIGILGEQALGKSTLLNRLFGTRYEVKEAKCTEGIWISLAYAHDKFYIILDCEGFFSNERTLQEEMKLSLLFASLADVIIINTNLHGCERLNQMFENFSLISDRLKGKMLNQMFENFSLISDRLKGKNLFKGRIDLFVRDVDNNEVEVMKKINEIINKAKKDEKKRDSFAKIFEGTIKVITLENFQSPEFENQIDKECKIYKDNKSHFGSGEEFLLYLKLALVQIFSDDDTSFDDRLLELNSSTIKKTIKPFVYKPLPSIIFPGENLVKINFESKKNIYNLQANLNSITLQKKSEKLNSPFYECLESFELLKSTSHNQLYQSLDSLIKRFFNKKNEMLIKYLYILYEKYPTNTITETILSTKIDKKINSLAIKYSLCLGKCINCEFYCVKIFNHKKQCDCQTNHKCPNICQGCNNNKIMCSISAGHEGWHSCEKMHNTCGIKCSENDCDGKCVNNARHEGLCRCSKKVHECFEKCEQYEKCGNKCRKDRHDDHKTHDCTQKQCLFKCLICDNLCASKDHFHDKNDQTIISHPITGHSTKIHLCNSSHQCYENCSNDGICHILIINTSQIFRDYNNKTIKYPYTKQTEIKKKCIIIIPPGEYKHDNPHKCDRTTDHLCKAKCPDCFGYCHKPYGHKELHSSDTHRNKEKCIYISTMKTIEREIETETGLTMCKFIVGDISKPENCISCCMRNGRGHYHPLLCKGKDLCLEKAIQGNAIHSQDTYIIDGNLNSENYDVVSCSIYWKILGWEPPVSSKSPERQKFLDKCSFFCTHESHQNHSFCDLPLFHSLSQNRSDHVFPSCSHSLIFSHDIIFIIDITSSMISCFSLVKSVISSLIERWENKDDILFAAVGYGDHCGKKNDLNWYQEQVLDPKRPVICYPKTRKIIDSKNEEVANFIGTMKIASGWMNGGEAMIDGISEGLGIILRYNSRPVYIVVGNENPHGKEFSKYSCYPNGCPCGINWKKLLERIKSKEGILVLVQLDVNMDDTAKLFSMELGNNFLLKNLQEINDDFIVQVCGMVSRVISKDLEFARGIEWVLGS</sequence>
<dbReference type="EMBL" id="MPUH01001977">
    <property type="protein sequence ID" value="OMJ65720.1"/>
    <property type="molecule type" value="Genomic_DNA"/>
</dbReference>
<evidence type="ECO:0000313" key="3">
    <source>
        <dbReference type="Proteomes" id="UP000187209"/>
    </source>
</evidence>
<organism evidence="2 3">
    <name type="scientific">Stentor coeruleus</name>
    <dbReference type="NCBI Taxonomy" id="5963"/>
    <lineage>
        <taxon>Eukaryota</taxon>
        <taxon>Sar</taxon>
        <taxon>Alveolata</taxon>
        <taxon>Ciliophora</taxon>
        <taxon>Postciliodesmatophora</taxon>
        <taxon>Heterotrichea</taxon>
        <taxon>Heterotrichida</taxon>
        <taxon>Stentoridae</taxon>
        <taxon>Stentor</taxon>
    </lineage>
</organism>
<comment type="caution">
    <text evidence="2">The sequence shown here is derived from an EMBL/GenBank/DDBJ whole genome shotgun (WGS) entry which is preliminary data.</text>
</comment>
<dbReference type="PROSITE" id="PS00028">
    <property type="entry name" value="ZINC_FINGER_C2H2_1"/>
    <property type="match status" value="1"/>
</dbReference>
<evidence type="ECO:0000259" key="1">
    <source>
        <dbReference type="PROSITE" id="PS00028"/>
    </source>
</evidence>
<keyword evidence="3" id="KW-1185">Reference proteome</keyword>
<dbReference type="SUPFAM" id="SSF53300">
    <property type="entry name" value="vWA-like"/>
    <property type="match status" value="1"/>
</dbReference>
<dbReference type="InterPro" id="IPR036465">
    <property type="entry name" value="vWFA_dom_sf"/>
</dbReference>
<dbReference type="SUPFAM" id="SSF52540">
    <property type="entry name" value="P-loop containing nucleoside triphosphate hydrolases"/>
    <property type="match status" value="1"/>
</dbReference>
<name>A0A1R2AMV6_9CILI</name>
<dbReference type="PANTHER" id="PTHR22796:SF1">
    <property type="entry name" value="VWFA DOMAIN-CONTAINING PROTEIN"/>
    <property type="match status" value="1"/>
</dbReference>
<gene>
    <name evidence="2" type="ORF">SteCoe_37731</name>
</gene>
<evidence type="ECO:0000313" key="2">
    <source>
        <dbReference type="EMBL" id="OMJ65720.1"/>
    </source>
</evidence>